<dbReference type="EMBL" id="AUVB01000049">
    <property type="protein sequence ID" value="KGE03754.1"/>
    <property type="molecule type" value="Genomic_DNA"/>
</dbReference>
<comment type="caution">
    <text evidence="4">The sequence shown here is derived from an EMBL/GenBank/DDBJ whole genome shotgun (WGS) entry which is preliminary data.</text>
</comment>
<dbReference type="Gene3D" id="3.40.1280.10">
    <property type="match status" value="1"/>
</dbReference>
<sequence>MSDYGSKRRHYRGVLTVYGRKPVLEALADPGLACERLHLASSNRRDPILTRILDLAAERGVETRGHSREALARISRNGRQDQGVALDIRCPHFAELGEGLAALAARPATRLLALDGVTNPQNAGMAIRSARAGDIDGILYADRGNPALGPLVIKGSAGTLYGAPLLRCGTVAEGAAACRDAGYTVYTLAAGAPLNLFTAPLAPKTLFVLGGESDGVSPAVQALATEALSVPMAEGVESLNVAVTAALVAYAAKLRGG</sequence>
<dbReference type="SUPFAM" id="SSF55315">
    <property type="entry name" value="L30e-like"/>
    <property type="match status" value="1"/>
</dbReference>
<dbReference type="InterPro" id="IPR001537">
    <property type="entry name" value="SpoU_MeTrfase"/>
</dbReference>
<proteinExistence type="predicted"/>
<dbReference type="GO" id="GO:0003723">
    <property type="term" value="F:RNA binding"/>
    <property type="evidence" value="ECO:0007669"/>
    <property type="project" value="InterPro"/>
</dbReference>
<dbReference type="PANTHER" id="PTHR46429:SF1">
    <property type="entry name" value="23S RRNA (GUANOSINE-2'-O-)-METHYLTRANSFERASE RLMB"/>
    <property type="match status" value="1"/>
</dbReference>
<keyword evidence="2 4" id="KW-0808">Transferase</keyword>
<dbReference type="Gene3D" id="3.30.1330.30">
    <property type="match status" value="1"/>
</dbReference>
<dbReference type="GO" id="GO:0032259">
    <property type="term" value="P:methylation"/>
    <property type="evidence" value="ECO:0007669"/>
    <property type="project" value="UniProtKB-KW"/>
</dbReference>
<protein>
    <submittedName>
        <fullName evidence="4">RNA methyltransferase, TrmA family</fullName>
    </submittedName>
</protein>
<dbReference type="AlphaFoldDB" id="A0A095WYQ4"/>
<dbReference type="InterPro" id="IPR004441">
    <property type="entry name" value="rRNA_MeTrfase_TrmH"/>
</dbReference>
<evidence type="ECO:0000259" key="3">
    <source>
        <dbReference type="SMART" id="SM00967"/>
    </source>
</evidence>
<gene>
    <name evidence="4" type="ORF">HRUBRA_01645</name>
</gene>
<dbReference type="InterPro" id="IPR029026">
    <property type="entry name" value="tRNA_m1G_MTases_N"/>
</dbReference>
<dbReference type="OrthoDB" id="9785673at2"/>
<evidence type="ECO:0000313" key="5">
    <source>
        <dbReference type="Proteomes" id="UP000029640"/>
    </source>
</evidence>
<accession>A0A095WYQ4</accession>
<dbReference type="InterPro" id="IPR013123">
    <property type="entry name" value="SpoU_subst-bd"/>
</dbReference>
<dbReference type="HOGENOM" id="CLU_021322_0_1_6"/>
<dbReference type="CDD" id="cd18095">
    <property type="entry name" value="SpoU-like_rRNA-MTase"/>
    <property type="match status" value="1"/>
</dbReference>
<dbReference type="Pfam" id="PF00588">
    <property type="entry name" value="SpoU_methylase"/>
    <property type="match status" value="1"/>
</dbReference>
<feature type="domain" description="RNA 2-O ribose methyltransferase substrate binding" evidence="3">
    <location>
        <begin position="16"/>
        <end position="94"/>
    </location>
</feature>
<dbReference type="SMART" id="SM00967">
    <property type="entry name" value="SpoU_sub_bind"/>
    <property type="match status" value="1"/>
</dbReference>
<dbReference type="Pfam" id="PF08032">
    <property type="entry name" value="SpoU_sub_bind"/>
    <property type="match status" value="1"/>
</dbReference>
<dbReference type="PANTHER" id="PTHR46429">
    <property type="entry name" value="23S RRNA (GUANOSINE-2'-O-)-METHYLTRANSFERASE RLMB"/>
    <property type="match status" value="1"/>
</dbReference>
<dbReference type="GO" id="GO:0008173">
    <property type="term" value="F:RNA methyltransferase activity"/>
    <property type="evidence" value="ECO:0007669"/>
    <property type="project" value="InterPro"/>
</dbReference>
<dbReference type="Proteomes" id="UP000029640">
    <property type="component" value="Unassembled WGS sequence"/>
</dbReference>
<dbReference type="RefSeq" id="WP_035518205.1">
    <property type="nucleotide sequence ID" value="NZ_KN234809.1"/>
</dbReference>
<evidence type="ECO:0000313" key="4">
    <source>
        <dbReference type="EMBL" id="KGE03754.1"/>
    </source>
</evidence>
<dbReference type="InterPro" id="IPR029064">
    <property type="entry name" value="Ribosomal_eL30-like_sf"/>
</dbReference>
<dbReference type="GO" id="GO:0006396">
    <property type="term" value="P:RNA processing"/>
    <property type="evidence" value="ECO:0007669"/>
    <property type="project" value="InterPro"/>
</dbReference>
<evidence type="ECO:0000256" key="1">
    <source>
        <dbReference type="ARBA" id="ARBA00022603"/>
    </source>
</evidence>
<reference evidence="4 5" key="1">
    <citation type="journal article" date="2014" name="Genome Announc.">
        <title>Genome Sequence of Gammaproteobacterial Pseudohaliea rubra Type Strain DSM 19751, Isolated from Coastal Seawater of the Mediterranean Sea.</title>
        <authorList>
            <person name="Spring S."/>
            <person name="Fiebig A."/>
            <person name="Riedel T."/>
            <person name="Goker M."/>
            <person name="Klenk H.P."/>
        </authorList>
    </citation>
    <scope>NUCLEOTIDE SEQUENCE [LARGE SCALE GENOMIC DNA]</scope>
    <source>
        <strain evidence="4 5">DSM 19751</strain>
    </source>
</reference>
<evidence type="ECO:0000256" key="2">
    <source>
        <dbReference type="ARBA" id="ARBA00022679"/>
    </source>
</evidence>
<keyword evidence="1 4" id="KW-0489">Methyltransferase</keyword>
<dbReference type="GO" id="GO:0005829">
    <property type="term" value="C:cytosol"/>
    <property type="evidence" value="ECO:0007669"/>
    <property type="project" value="TreeGrafter"/>
</dbReference>
<dbReference type="eggNOG" id="COG0566">
    <property type="taxonomic scope" value="Bacteria"/>
</dbReference>
<name>A0A095WYQ4_9GAMM</name>
<dbReference type="SUPFAM" id="SSF75217">
    <property type="entry name" value="alpha/beta knot"/>
    <property type="match status" value="1"/>
</dbReference>
<organism evidence="4 5">
    <name type="scientific">Pseudohaliea rubra DSM 19751</name>
    <dbReference type="NCBI Taxonomy" id="1265313"/>
    <lineage>
        <taxon>Bacteria</taxon>
        <taxon>Pseudomonadati</taxon>
        <taxon>Pseudomonadota</taxon>
        <taxon>Gammaproteobacteria</taxon>
        <taxon>Cellvibrionales</taxon>
        <taxon>Halieaceae</taxon>
        <taxon>Pseudohaliea</taxon>
    </lineage>
</organism>
<dbReference type="PATRIC" id="fig|1265313.6.peg.1626"/>
<dbReference type="STRING" id="1265313.HRUBRA_01645"/>
<dbReference type="InterPro" id="IPR029028">
    <property type="entry name" value="Alpha/beta_knot_MTases"/>
</dbReference>
<keyword evidence="5" id="KW-1185">Reference proteome</keyword>